<dbReference type="EMBL" id="MU128992">
    <property type="protein sequence ID" value="KAF9512063.1"/>
    <property type="molecule type" value="Genomic_DNA"/>
</dbReference>
<dbReference type="AlphaFoldDB" id="A0A9P6DUW4"/>
<protein>
    <submittedName>
        <fullName evidence="1">Uncharacterized protein</fullName>
    </submittedName>
</protein>
<evidence type="ECO:0000313" key="1">
    <source>
        <dbReference type="EMBL" id="KAF9512063.1"/>
    </source>
</evidence>
<comment type="caution">
    <text evidence="1">The sequence shown here is derived from an EMBL/GenBank/DDBJ whole genome shotgun (WGS) entry which is preliminary data.</text>
</comment>
<evidence type="ECO:0000313" key="2">
    <source>
        <dbReference type="Proteomes" id="UP000886523"/>
    </source>
</evidence>
<proteinExistence type="predicted"/>
<name>A0A9P6DUW4_9AGAM</name>
<sequence length="156" mass="16867">MSSCLSTLMSQYWSQGAASPYLQGEDPSNPCDIKPGSLPFAVDVIPPIRERLDRDSTDHLLPGAYLILKDGTKFSPGLAARSLGSKGLNLFPRVLEINTAPPSIPASAFCNITGASLSDENKSVVQIIQNRDAETRWVIVSDYCTKIILICLGLPF</sequence>
<reference evidence="1" key="1">
    <citation type="journal article" date="2020" name="Nat. Commun.">
        <title>Large-scale genome sequencing of mycorrhizal fungi provides insights into the early evolution of symbiotic traits.</title>
        <authorList>
            <person name="Miyauchi S."/>
            <person name="Kiss E."/>
            <person name="Kuo A."/>
            <person name="Drula E."/>
            <person name="Kohler A."/>
            <person name="Sanchez-Garcia M."/>
            <person name="Morin E."/>
            <person name="Andreopoulos B."/>
            <person name="Barry K.W."/>
            <person name="Bonito G."/>
            <person name="Buee M."/>
            <person name="Carver A."/>
            <person name="Chen C."/>
            <person name="Cichocki N."/>
            <person name="Clum A."/>
            <person name="Culley D."/>
            <person name="Crous P.W."/>
            <person name="Fauchery L."/>
            <person name="Girlanda M."/>
            <person name="Hayes R.D."/>
            <person name="Keri Z."/>
            <person name="LaButti K."/>
            <person name="Lipzen A."/>
            <person name="Lombard V."/>
            <person name="Magnuson J."/>
            <person name="Maillard F."/>
            <person name="Murat C."/>
            <person name="Nolan M."/>
            <person name="Ohm R.A."/>
            <person name="Pangilinan J."/>
            <person name="Pereira M.F."/>
            <person name="Perotto S."/>
            <person name="Peter M."/>
            <person name="Pfister S."/>
            <person name="Riley R."/>
            <person name="Sitrit Y."/>
            <person name="Stielow J.B."/>
            <person name="Szollosi G."/>
            <person name="Zifcakova L."/>
            <person name="Stursova M."/>
            <person name="Spatafora J.W."/>
            <person name="Tedersoo L."/>
            <person name="Vaario L.M."/>
            <person name="Yamada A."/>
            <person name="Yan M."/>
            <person name="Wang P."/>
            <person name="Xu J."/>
            <person name="Bruns T."/>
            <person name="Baldrian P."/>
            <person name="Vilgalys R."/>
            <person name="Dunand C."/>
            <person name="Henrissat B."/>
            <person name="Grigoriev I.V."/>
            <person name="Hibbett D."/>
            <person name="Nagy L.G."/>
            <person name="Martin F.M."/>
        </authorList>
    </citation>
    <scope>NUCLEOTIDE SEQUENCE</scope>
    <source>
        <strain evidence="1">UP504</strain>
    </source>
</reference>
<organism evidence="1 2">
    <name type="scientific">Hydnum rufescens UP504</name>
    <dbReference type="NCBI Taxonomy" id="1448309"/>
    <lineage>
        <taxon>Eukaryota</taxon>
        <taxon>Fungi</taxon>
        <taxon>Dikarya</taxon>
        <taxon>Basidiomycota</taxon>
        <taxon>Agaricomycotina</taxon>
        <taxon>Agaricomycetes</taxon>
        <taxon>Cantharellales</taxon>
        <taxon>Hydnaceae</taxon>
        <taxon>Hydnum</taxon>
    </lineage>
</organism>
<dbReference type="Proteomes" id="UP000886523">
    <property type="component" value="Unassembled WGS sequence"/>
</dbReference>
<dbReference type="OrthoDB" id="2142759at2759"/>
<gene>
    <name evidence="1" type="ORF">BS47DRAFT_1117809</name>
</gene>
<accession>A0A9P6DUW4</accession>
<keyword evidence="2" id="KW-1185">Reference proteome</keyword>